<evidence type="ECO:0008006" key="2">
    <source>
        <dbReference type="Google" id="ProtNLM"/>
    </source>
</evidence>
<dbReference type="RefSeq" id="WP_347922926.1">
    <property type="nucleotide sequence ID" value="NZ_CP157199.1"/>
</dbReference>
<name>A0AAU7BRE4_9FLAO</name>
<organism evidence="1">
    <name type="scientific">Pontimicrobium sp. SW4</name>
    <dbReference type="NCBI Taxonomy" id="3153519"/>
    <lineage>
        <taxon>Bacteria</taxon>
        <taxon>Pseudomonadati</taxon>
        <taxon>Bacteroidota</taxon>
        <taxon>Flavobacteriia</taxon>
        <taxon>Flavobacteriales</taxon>
        <taxon>Flavobacteriaceae</taxon>
        <taxon>Pontimicrobium</taxon>
    </lineage>
</organism>
<accession>A0AAU7BRE4</accession>
<sequence length="182" mass="21662">MKKLVVAFLLFFWLNCLVYSQNTGLYGMADKSIPELSQFEYYRGLWRVQMEIKQKDGSFKKMEGESTIRGMFLKDHKTFQSQYSTKKGAFTTDIRTYNTETKEWKALFLNARAQRWHQFSSKIIDGKMTTIVKGGYSGNEEYDVKAIDIIISNNQYQRNFYYSRDNMKTWKLIYKMMLNKIN</sequence>
<dbReference type="AlphaFoldDB" id="A0AAU7BRE4"/>
<reference evidence="1" key="1">
    <citation type="submission" date="2024-05" db="EMBL/GenBank/DDBJ databases">
        <title>Pontimicrobium maritimus sp. nov., isolated form sea water.</title>
        <authorList>
            <person name="Muhammad N."/>
            <person name="Vuong T.Q."/>
            <person name="Han H.L."/>
            <person name="Kim S.-G."/>
        </authorList>
    </citation>
    <scope>NUCLEOTIDE SEQUENCE</scope>
    <source>
        <strain evidence="1">SW4</strain>
    </source>
</reference>
<gene>
    <name evidence="1" type="ORF">ABGB03_12590</name>
</gene>
<dbReference type="EMBL" id="CP157199">
    <property type="protein sequence ID" value="XBG60696.1"/>
    <property type="molecule type" value="Genomic_DNA"/>
</dbReference>
<protein>
    <recommendedName>
        <fullName evidence="2">DUF1579 domain-containing protein</fullName>
    </recommendedName>
</protein>
<evidence type="ECO:0000313" key="1">
    <source>
        <dbReference type="EMBL" id="XBG60696.1"/>
    </source>
</evidence>
<proteinExistence type="predicted"/>